<proteinExistence type="predicted"/>
<feature type="compositionally biased region" description="Basic and acidic residues" evidence="1">
    <location>
        <begin position="7"/>
        <end position="32"/>
    </location>
</feature>
<reference evidence="2 3" key="1">
    <citation type="journal article" date="2006" name="Nature">
        <title>Global trends of whole-genome duplications revealed by the ciliate Paramecium tetraurelia.</title>
        <authorList>
            <consortium name="Genoscope"/>
            <person name="Aury J.-M."/>
            <person name="Jaillon O."/>
            <person name="Duret L."/>
            <person name="Noel B."/>
            <person name="Jubin C."/>
            <person name="Porcel B.M."/>
            <person name="Segurens B."/>
            <person name="Daubin V."/>
            <person name="Anthouard V."/>
            <person name="Aiach N."/>
            <person name="Arnaiz O."/>
            <person name="Billaut A."/>
            <person name="Beisson J."/>
            <person name="Blanc I."/>
            <person name="Bouhouche K."/>
            <person name="Camara F."/>
            <person name="Duharcourt S."/>
            <person name="Guigo R."/>
            <person name="Gogendeau D."/>
            <person name="Katinka M."/>
            <person name="Keller A.-M."/>
            <person name="Kissmehl R."/>
            <person name="Klotz C."/>
            <person name="Koll F."/>
            <person name="Le Moue A."/>
            <person name="Lepere C."/>
            <person name="Malinsky S."/>
            <person name="Nowacki M."/>
            <person name="Nowak J.K."/>
            <person name="Plattner H."/>
            <person name="Poulain J."/>
            <person name="Ruiz F."/>
            <person name="Serrano V."/>
            <person name="Zagulski M."/>
            <person name="Dessen P."/>
            <person name="Betermier M."/>
            <person name="Weissenbach J."/>
            <person name="Scarpelli C."/>
            <person name="Schachter V."/>
            <person name="Sperling L."/>
            <person name="Meyer E."/>
            <person name="Cohen J."/>
            <person name="Wincker P."/>
        </authorList>
    </citation>
    <scope>NUCLEOTIDE SEQUENCE [LARGE SCALE GENOMIC DNA]</scope>
    <source>
        <strain evidence="2 3">Stock d4-2</strain>
    </source>
</reference>
<dbReference type="EMBL" id="CT868374">
    <property type="protein sequence ID" value="CAK80665.1"/>
    <property type="molecule type" value="Genomic_DNA"/>
</dbReference>
<name>A0DC98_PARTE</name>
<dbReference type="Proteomes" id="UP000000600">
    <property type="component" value="Unassembled WGS sequence"/>
</dbReference>
<feature type="compositionally biased region" description="Basic and acidic residues" evidence="1">
    <location>
        <begin position="44"/>
        <end position="75"/>
    </location>
</feature>
<accession>A0DC98</accession>
<dbReference type="GeneID" id="5033847"/>
<sequence>MLFQGKSADKSRKQNQKQEQKQQKNQQRKEPNENQQSEQSAPQKKQERHFDRQQFHKQKFDDPRPNRNEKDRDHLTNNSNSNRNKRIQRKQELNKIQIKIHYEDILKKNQMIYPINNCLTFIKKRESLINQEDIFEFNQQIAYRETFNQIKNEVAHGKFDYQKLLQSFTESEQILREVFDNYEYYVKLEKKLLYDERKQKRVYKIIDQLRHDQVREDHMNKNSLKLRFYLRKVLLTMVEQIQQMQINMKKQFTKLGLPVEKYKANIVTFQPLKINSQKNKKKLNEFPMKF</sequence>
<evidence type="ECO:0000256" key="1">
    <source>
        <dbReference type="SAM" id="MobiDB-lite"/>
    </source>
</evidence>
<dbReference type="InParanoid" id="A0DC98"/>
<evidence type="ECO:0008006" key="4">
    <source>
        <dbReference type="Google" id="ProtNLM"/>
    </source>
</evidence>
<evidence type="ECO:0000313" key="3">
    <source>
        <dbReference type="Proteomes" id="UP000000600"/>
    </source>
</evidence>
<feature type="region of interest" description="Disordered" evidence="1">
    <location>
        <begin position="1"/>
        <end position="90"/>
    </location>
</feature>
<evidence type="ECO:0000313" key="2">
    <source>
        <dbReference type="EMBL" id="CAK80665.1"/>
    </source>
</evidence>
<dbReference type="AlphaFoldDB" id="A0DC98"/>
<dbReference type="HOGENOM" id="CLU_961258_0_0_1"/>
<protein>
    <recommendedName>
        <fullName evidence="4">SPX domain-containing protein</fullName>
    </recommendedName>
</protein>
<dbReference type="KEGG" id="ptm:GSPATT00015543001"/>
<dbReference type="RefSeq" id="XP_001448062.1">
    <property type="nucleotide sequence ID" value="XM_001448025.1"/>
</dbReference>
<organism evidence="2 3">
    <name type="scientific">Paramecium tetraurelia</name>
    <dbReference type="NCBI Taxonomy" id="5888"/>
    <lineage>
        <taxon>Eukaryota</taxon>
        <taxon>Sar</taxon>
        <taxon>Alveolata</taxon>
        <taxon>Ciliophora</taxon>
        <taxon>Intramacronucleata</taxon>
        <taxon>Oligohymenophorea</taxon>
        <taxon>Peniculida</taxon>
        <taxon>Parameciidae</taxon>
        <taxon>Paramecium</taxon>
    </lineage>
</organism>
<keyword evidence="3" id="KW-1185">Reference proteome</keyword>
<gene>
    <name evidence="2" type="ORF">GSPATT00015543001</name>
</gene>